<evidence type="ECO:0000256" key="1">
    <source>
        <dbReference type="SAM" id="MobiDB-lite"/>
    </source>
</evidence>
<feature type="transmembrane region" description="Helical" evidence="2">
    <location>
        <begin position="191"/>
        <end position="209"/>
    </location>
</feature>
<proteinExistence type="predicted"/>
<gene>
    <name evidence="3" type="ORF">JdFRA1000001_21c</name>
</gene>
<name>A0A1S5Y2X0_9VIRU</name>
<feature type="compositionally biased region" description="Low complexity" evidence="1">
    <location>
        <begin position="162"/>
        <end position="174"/>
    </location>
</feature>
<protein>
    <submittedName>
        <fullName evidence="3">Uncharacterized protein</fullName>
    </submittedName>
</protein>
<sequence>MRRIVIIPLFFILILTMAMTVYAYDATSTGYYLPKGYKVSAKVSVPAPPFWPGETLGDIVGISTSDYSVLVIGYGSKGGVLEGFKVEQGIKVVWKQAGREEVKATVTIQNVGEHDVTIVYGYDGQIKISVNGKFVHSFVANKDKYEIVAQGASVSAPEVLPTSDNSNQNTSDSGTGEGYNPPSVSELQMQYLLFGAGAVIVVVLVLVLMRRR</sequence>
<evidence type="ECO:0000256" key="2">
    <source>
        <dbReference type="SAM" id="Phobius"/>
    </source>
</evidence>
<evidence type="ECO:0000313" key="3">
    <source>
        <dbReference type="EMBL" id="AQQ75454.1"/>
    </source>
</evidence>
<keyword evidence="2" id="KW-0472">Membrane</keyword>
<feature type="region of interest" description="Disordered" evidence="1">
    <location>
        <begin position="157"/>
        <end position="180"/>
    </location>
</feature>
<dbReference type="EMBL" id="KY229234">
    <property type="protein sequence ID" value="AQQ75454.1"/>
    <property type="molecule type" value="Genomic_DNA"/>
</dbReference>
<organism evidence="3">
    <name type="scientific">uncultured archaeal virus</name>
    <dbReference type="NCBI Taxonomy" id="1960247"/>
    <lineage>
        <taxon>Viruses</taxon>
        <taxon>environmental samples</taxon>
    </lineage>
</organism>
<keyword evidence="2" id="KW-0812">Transmembrane</keyword>
<accession>A0A1S5Y2X0</accession>
<keyword evidence="2" id="KW-1133">Transmembrane helix</keyword>
<reference evidence="3" key="1">
    <citation type="journal article" date="2017" name="MBio">
        <title>Viruses in the Oceanic Basement.</title>
        <authorList>
            <person name="Nigro O.D."/>
            <person name="Jungbluth S.P."/>
            <person name="Steward G.F."/>
            <person name="Rappe M.S."/>
        </authorList>
    </citation>
    <scope>NUCLEOTIDE SEQUENCE</scope>
    <source>
        <strain evidence="3">JdFRA1000001</strain>
    </source>
</reference>